<comment type="catalytic activity">
    <reaction evidence="10 12">
        <text>tRNA(Sec) + L-serine + ATP = L-seryl-tRNA(Sec) + AMP + diphosphate + H(+)</text>
        <dbReference type="Rhea" id="RHEA:42580"/>
        <dbReference type="Rhea" id="RHEA-COMP:9742"/>
        <dbReference type="Rhea" id="RHEA-COMP:10128"/>
        <dbReference type="ChEBI" id="CHEBI:15378"/>
        <dbReference type="ChEBI" id="CHEBI:30616"/>
        <dbReference type="ChEBI" id="CHEBI:33019"/>
        <dbReference type="ChEBI" id="CHEBI:33384"/>
        <dbReference type="ChEBI" id="CHEBI:78442"/>
        <dbReference type="ChEBI" id="CHEBI:78533"/>
        <dbReference type="ChEBI" id="CHEBI:456215"/>
        <dbReference type="EC" id="6.1.1.11"/>
    </reaction>
</comment>
<dbReference type="InterPro" id="IPR002314">
    <property type="entry name" value="aa-tRNA-synt_IIb"/>
</dbReference>
<keyword evidence="15" id="KW-0175">Coiled coil</keyword>
<feature type="binding site" evidence="12">
    <location>
        <position position="380"/>
    </location>
    <ligand>
        <name>L-serine</name>
        <dbReference type="ChEBI" id="CHEBI:33384"/>
    </ligand>
</feature>
<evidence type="ECO:0000256" key="1">
    <source>
        <dbReference type="ARBA" id="ARBA00004496"/>
    </source>
</evidence>
<comment type="catalytic activity">
    <reaction evidence="11 12">
        <text>tRNA(Ser) + L-serine + ATP = L-seryl-tRNA(Ser) + AMP + diphosphate + H(+)</text>
        <dbReference type="Rhea" id="RHEA:12292"/>
        <dbReference type="Rhea" id="RHEA-COMP:9669"/>
        <dbReference type="Rhea" id="RHEA-COMP:9703"/>
        <dbReference type="ChEBI" id="CHEBI:15378"/>
        <dbReference type="ChEBI" id="CHEBI:30616"/>
        <dbReference type="ChEBI" id="CHEBI:33019"/>
        <dbReference type="ChEBI" id="CHEBI:33384"/>
        <dbReference type="ChEBI" id="CHEBI:78442"/>
        <dbReference type="ChEBI" id="CHEBI:78533"/>
        <dbReference type="ChEBI" id="CHEBI:456215"/>
        <dbReference type="EC" id="6.1.1.11"/>
    </reaction>
</comment>
<dbReference type="InterPro" id="IPR015866">
    <property type="entry name" value="Ser-tRNA-synth_1_N"/>
</dbReference>
<evidence type="ECO:0000313" key="18">
    <source>
        <dbReference type="Proteomes" id="UP000316674"/>
    </source>
</evidence>
<dbReference type="PANTHER" id="PTHR43697">
    <property type="entry name" value="SERYL-TRNA SYNTHETASE"/>
    <property type="match status" value="1"/>
</dbReference>
<evidence type="ECO:0000256" key="10">
    <source>
        <dbReference type="ARBA" id="ARBA00047929"/>
    </source>
</evidence>
<dbReference type="EC" id="6.1.1.11" evidence="12"/>
<dbReference type="Pfam" id="PF02403">
    <property type="entry name" value="Seryl_tRNA_N"/>
    <property type="match status" value="1"/>
</dbReference>
<dbReference type="UniPathway" id="UPA00906">
    <property type="reaction ID" value="UER00895"/>
</dbReference>
<comment type="pathway">
    <text evidence="2 12">Aminoacyl-tRNA biosynthesis; selenocysteinyl-tRNA(Sec) biosynthesis; L-seryl-tRNA(Sec) from L-serine and tRNA(Sec): step 1/1.</text>
</comment>
<comment type="subcellular location">
    <subcellularLocation>
        <location evidence="1 12">Cytoplasm</location>
    </subcellularLocation>
</comment>
<dbReference type="SUPFAM" id="SSF55681">
    <property type="entry name" value="Class II aaRS and biotin synthetases"/>
    <property type="match status" value="1"/>
</dbReference>
<evidence type="ECO:0000256" key="8">
    <source>
        <dbReference type="ARBA" id="ARBA00022917"/>
    </source>
</evidence>
<dbReference type="GO" id="GO:0005524">
    <property type="term" value="F:ATP binding"/>
    <property type="evidence" value="ECO:0007669"/>
    <property type="project" value="UniProtKB-UniRule"/>
</dbReference>
<feature type="coiled-coil region" evidence="15">
    <location>
        <begin position="68"/>
        <end position="102"/>
    </location>
</feature>
<dbReference type="CDD" id="cd00770">
    <property type="entry name" value="SerRS_core"/>
    <property type="match status" value="1"/>
</dbReference>
<dbReference type="InterPro" id="IPR033729">
    <property type="entry name" value="SerRS_core"/>
</dbReference>
<dbReference type="PIRSF" id="PIRSF001529">
    <property type="entry name" value="Ser-tRNA-synth_IIa"/>
    <property type="match status" value="1"/>
</dbReference>
<keyword evidence="7 12" id="KW-0067">ATP-binding</keyword>
<evidence type="ECO:0000256" key="6">
    <source>
        <dbReference type="ARBA" id="ARBA00022741"/>
    </source>
</evidence>
<accession>A0A523ZIJ4</accession>
<evidence type="ECO:0000256" key="7">
    <source>
        <dbReference type="ARBA" id="ARBA00022840"/>
    </source>
</evidence>
<evidence type="ECO:0000256" key="5">
    <source>
        <dbReference type="ARBA" id="ARBA00022598"/>
    </source>
</evidence>
<evidence type="ECO:0000256" key="9">
    <source>
        <dbReference type="ARBA" id="ARBA00023146"/>
    </source>
</evidence>
<dbReference type="InterPro" id="IPR042103">
    <property type="entry name" value="SerRS_1_N_sf"/>
</dbReference>
<organism evidence="17 18">
    <name type="scientific">Aerophobetes bacterium</name>
    <dbReference type="NCBI Taxonomy" id="2030807"/>
    <lineage>
        <taxon>Bacteria</taxon>
        <taxon>Candidatus Aerophobota</taxon>
    </lineage>
</organism>
<comment type="subunit">
    <text evidence="12">Homodimer. The tRNA molecule binds across the dimer.</text>
</comment>
<gene>
    <name evidence="12 17" type="primary">serS</name>
    <name evidence="17" type="ORF">E3I16_00590</name>
</gene>
<dbReference type="AlphaFoldDB" id="A0A523ZIJ4"/>
<dbReference type="Gene3D" id="3.30.930.10">
    <property type="entry name" value="Bira Bifunctional Protein, Domain 2"/>
    <property type="match status" value="1"/>
</dbReference>
<dbReference type="GO" id="GO:0004828">
    <property type="term" value="F:serine-tRNA ligase activity"/>
    <property type="evidence" value="ECO:0007669"/>
    <property type="project" value="UniProtKB-UniRule"/>
</dbReference>
<comment type="caution">
    <text evidence="17">The sequence shown here is derived from an EMBL/GenBank/DDBJ whole genome shotgun (WGS) entry which is preliminary data.</text>
</comment>
<feature type="binding site" evidence="12 13">
    <location>
        <position position="280"/>
    </location>
    <ligand>
        <name>L-serine</name>
        <dbReference type="ChEBI" id="CHEBI:33384"/>
    </ligand>
</feature>
<feature type="binding site" evidence="13">
    <location>
        <position position="257"/>
    </location>
    <ligand>
        <name>L-serine</name>
        <dbReference type="ChEBI" id="CHEBI:33384"/>
    </ligand>
</feature>
<comment type="caution">
    <text evidence="12">Lacks conserved residue(s) required for the propagation of feature annotation.</text>
</comment>
<dbReference type="GO" id="GO:0005737">
    <property type="term" value="C:cytoplasm"/>
    <property type="evidence" value="ECO:0007669"/>
    <property type="project" value="UniProtKB-SubCell"/>
</dbReference>
<evidence type="ECO:0000256" key="15">
    <source>
        <dbReference type="SAM" id="Coils"/>
    </source>
</evidence>
<dbReference type="InterPro" id="IPR045864">
    <property type="entry name" value="aa-tRNA-synth_II/BPL/LPL"/>
</dbReference>
<dbReference type="HAMAP" id="MF_00176">
    <property type="entry name" value="Ser_tRNA_synth_type1"/>
    <property type="match status" value="1"/>
</dbReference>
<comment type="similarity">
    <text evidence="3 12">Belongs to the class-II aminoacyl-tRNA synthetase family. Type-1 seryl-tRNA synthetase subfamily.</text>
</comment>
<evidence type="ECO:0000256" key="13">
    <source>
        <dbReference type="PIRSR" id="PIRSR001529-1"/>
    </source>
</evidence>
<dbReference type="InterPro" id="IPR006195">
    <property type="entry name" value="aa-tRNA-synth_II"/>
</dbReference>
<protein>
    <recommendedName>
        <fullName evidence="12">Serine--tRNA ligase</fullName>
        <ecNumber evidence="12">6.1.1.11</ecNumber>
    </recommendedName>
    <alternativeName>
        <fullName evidence="12">Seryl-tRNA synthetase</fullName>
        <shortName evidence="12">SerRS</shortName>
    </alternativeName>
    <alternativeName>
        <fullName evidence="12">Seryl-tRNA(Ser/Sec) synthetase</fullName>
    </alternativeName>
</protein>
<keyword evidence="9 12" id="KW-0030">Aminoacyl-tRNA synthetase</keyword>
<dbReference type="GO" id="GO:0006434">
    <property type="term" value="P:seryl-tRNA aminoacylation"/>
    <property type="evidence" value="ECO:0007669"/>
    <property type="project" value="UniProtKB-UniRule"/>
</dbReference>
<comment type="domain">
    <text evidence="12">Consists of two distinct domains, a catalytic core and a N-terminal extension that is involved in tRNA binding.</text>
</comment>
<evidence type="ECO:0000256" key="4">
    <source>
        <dbReference type="ARBA" id="ARBA00022490"/>
    </source>
</evidence>
<feature type="domain" description="Aminoacyl-transfer RNA synthetases class-II family profile" evidence="16">
    <location>
        <begin position="135"/>
        <end position="405"/>
    </location>
</feature>
<dbReference type="PROSITE" id="PS50862">
    <property type="entry name" value="AA_TRNA_LIGASE_II"/>
    <property type="match status" value="1"/>
</dbReference>
<sequence length="421" mass="48676">MLSAKWIRDNLACLKESLEKRKEQVDLDNFLSLDQKRRDIIQKCDELKHKQNLYSKKIGALRQQKKDSQHLIEEVKDISSKIDKYELKRKSLEEKARDFLLNLPNVLHSKVPAGSENIEERRWGEIPQFDFSLKDHQQIGESLEILDFKRAAKIAGRGFVVCKGLGARLERALINFMLDFHVSQGYTEVLPPFMTNAAAATGTGQLPKFREDLYKCERDDYYLVPTAEVPVTNLHREEILTEDVLPLSYVAYTPCFRREAGAYGKKIQGIIRQHQFNKVELVKFTTPQTSYEELEKLTSEAEEVLKRLKLPYRVVRLCGEELGFSAAFGYDIEVWLPSQDKFLEISTCSNYEDYQARRASIKFRDRDNKSTHYVHTLNGSGLAIGRTVVAILENFQKSDGRVLIPEVLRPYMMGVEWIEKT</sequence>
<dbReference type="EMBL" id="SOHY01000036">
    <property type="protein sequence ID" value="TEU03611.1"/>
    <property type="molecule type" value="Genomic_DNA"/>
</dbReference>
<dbReference type="GO" id="GO:0016260">
    <property type="term" value="P:selenocysteine biosynthetic process"/>
    <property type="evidence" value="ECO:0007669"/>
    <property type="project" value="UniProtKB-UniRule"/>
</dbReference>
<keyword evidence="8 12" id="KW-0648">Protein biosynthesis</keyword>
<evidence type="ECO:0000313" key="17">
    <source>
        <dbReference type="EMBL" id="TEU03611.1"/>
    </source>
</evidence>
<evidence type="ECO:0000256" key="2">
    <source>
        <dbReference type="ARBA" id="ARBA00005045"/>
    </source>
</evidence>
<keyword evidence="6 12" id="KW-0547">Nucleotide-binding</keyword>
<dbReference type="Pfam" id="PF00587">
    <property type="entry name" value="tRNA-synt_2b"/>
    <property type="match status" value="1"/>
</dbReference>
<keyword evidence="4 12" id="KW-0963">Cytoplasm</keyword>
<dbReference type="InterPro" id="IPR010978">
    <property type="entry name" value="tRNA-bd_arm"/>
</dbReference>
<evidence type="ECO:0000256" key="12">
    <source>
        <dbReference type="HAMAP-Rule" id="MF_00176"/>
    </source>
</evidence>
<keyword evidence="5 12" id="KW-0436">Ligase</keyword>
<proteinExistence type="inferred from homology"/>
<evidence type="ECO:0000256" key="3">
    <source>
        <dbReference type="ARBA" id="ARBA00010728"/>
    </source>
</evidence>
<feature type="binding site" evidence="13">
    <location>
        <position position="226"/>
    </location>
    <ligand>
        <name>L-serine</name>
        <dbReference type="ChEBI" id="CHEBI:33384"/>
    </ligand>
</feature>
<evidence type="ECO:0000256" key="14">
    <source>
        <dbReference type="PIRSR" id="PIRSR001529-2"/>
    </source>
</evidence>
<dbReference type="PANTHER" id="PTHR43697:SF1">
    <property type="entry name" value="SERINE--TRNA LIGASE"/>
    <property type="match status" value="1"/>
</dbReference>
<dbReference type="Gene3D" id="1.10.287.40">
    <property type="entry name" value="Serine-tRNA synthetase, tRNA binding domain"/>
    <property type="match status" value="1"/>
</dbReference>
<reference evidence="17 18" key="1">
    <citation type="submission" date="2019-03" db="EMBL/GenBank/DDBJ databases">
        <title>Metabolic potential of uncultured bacteria and archaea associated with petroleum seepage in deep-sea sediments.</title>
        <authorList>
            <person name="Dong X."/>
            <person name="Hubert C."/>
        </authorList>
    </citation>
    <scope>NUCLEOTIDE SEQUENCE [LARGE SCALE GENOMIC DNA]</scope>
    <source>
        <strain evidence="17">E26_bin6</strain>
    </source>
</reference>
<dbReference type="SUPFAM" id="SSF46589">
    <property type="entry name" value="tRNA-binding arm"/>
    <property type="match status" value="1"/>
</dbReference>
<feature type="binding site" evidence="13">
    <location>
        <position position="378"/>
    </location>
    <ligand>
        <name>L-serine</name>
        <dbReference type="ChEBI" id="CHEBI:33384"/>
    </ligand>
</feature>
<feature type="binding site" evidence="12 14">
    <location>
        <begin position="257"/>
        <end position="259"/>
    </location>
    <ligand>
        <name>ATP</name>
        <dbReference type="ChEBI" id="CHEBI:30616"/>
    </ligand>
</feature>
<dbReference type="Proteomes" id="UP000316674">
    <property type="component" value="Unassembled WGS sequence"/>
</dbReference>
<comment type="function">
    <text evidence="12">Catalyzes the attachment of serine to tRNA(Ser). Is also able to aminoacylate tRNA(Sec) with serine, to form the misacylated tRNA L-seryl-tRNA(Sec), which will be further converted into selenocysteinyl-tRNA(Sec).</text>
</comment>
<dbReference type="NCBIfam" id="TIGR00414">
    <property type="entry name" value="serS"/>
    <property type="match status" value="1"/>
</dbReference>
<dbReference type="PRINTS" id="PR00981">
    <property type="entry name" value="TRNASYNTHSER"/>
</dbReference>
<evidence type="ECO:0000259" key="16">
    <source>
        <dbReference type="PROSITE" id="PS50862"/>
    </source>
</evidence>
<dbReference type="InterPro" id="IPR002317">
    <property type="entry name" value="Ser-tRNA-ligase_type_1"/>
</dbReference>
<name>A0A523ZIJ4_UNCAE</name>
<feature type="binding site" evidence="12">
    <location>
        <begin position="226"/>
        <end position="228"/>
    </location>
    <ligand>
        <name>L-serine</name>
        <dbReference type="ChEBI" id="CHEBI:33384"/>
    </ligand>
</feature>
<evidence type="ECO:0000256" key="11">
    <source>
        <dbReference type="ARBA" id="ARBA00048823"/>
    </source>
</evidence>